<comment type="caution">
    <text evidence="2">The sequence shown here is derived from an EMBL/GenBank/DDBJ whole genome shotgun (WGS) entry which is preliminary data.</text>
</comment>
<evidence type="ECO:0000256" key="1">
    <source>
        <dbReference type="SAM" id="MobiDB-lite"/>
    </source>
</evidence>
<feature type="region of interest" description="Disordered" evidence="1">
    <location>
        <begin position="1"/>
        <end position="36"/>
    </location>
</feature>
<dbReference type="Proteomes" id="UP001146120">
    <property type="component" value="Unassembled WGS sequence"/>
</dbReference>
<protein>
    <submittedName>
        <fullName evidence="2">Uncharacterized protein</fullName>
    </submittedName>
</protein>
<organism evidence="2 3">
    <name type="scientific">Lagenidium giganteum</name>
    <dbReference type="NCBI Taxonomy" id="4803"/>
    <lineage>
        <taxon>Eukaryota</taxon>
        <taxon>Sar</taxon>
        <taxon>Stramenopiles</taxon>
        <taxon>Oomycota</taxon>
        <taxon>Peronosporomycetes</taxon>
        <taxon>Pythiales</taxon>
        <taxon>Pythiaceae</taxon>
    </lineage>
</organism>
<sequence>MHSVQRKTNILKALAPDSRTSSLSSKLGQNRSSPEQFCLDRRVESLGNGELPAVKSITIFSQEKRGMATATPR</sequence>
<reference evidence="2" key="1">
    <citation type="submission" date="2022-11" db="EMBL/GenBank/DDBJ databases">
        <authorList>
            <person name="Morgan W.R."/>
            <person name="Tartar A."/>
        </authorList>
    </citation>
    <scope>NUCLEOTIDE SEQUENCE</scope>
    <source>
        <strain evidence="2">ARSEF 373</strain>
    </source>
</reference>
<dbReference type="AlphaFoldDB" id="A0AAV2YMS0"/>
<accession>A0AAV2YMS0</accession>
<feature type="compositionally biased region" description="Polar residues" evidence="1">
    <location>
        <begin position="18"/>
        <end position="35"/>
    </location>
</feature>
<evidence type="ECO:0000313" key="2">
    <source>
        <dbReference type="EMBL" id="DAZ96275.1"/>
    </source>
</evidence>
<reference evidence="2" key="2">
    <citation type="journal article" date="2023" name="Microbiol Resour">
        <title>Decontamination and Annotation of the Draft Genome Sequence of the Oomycete Lagenidium giganteum ARSEF 373.</title>
        <authorList>
            <person name="Morgan W.R."/>
            <person name="Tartar A."/>
        </authorList>
    </citation>
    <scope>NUCLEOTIDE SEQUENCE</scope>
    <source>
        <strain evidence="2">ARSEF 373</strain>
    </source>
</reference>
<name>A0AAV2YMS0_9STRA</name>
<dbReference type="EMBL" id="DAKRPA010000172">
    <property type="protein sequence ID" value="DAZ96275.1"/>
    <property type="molecule type" value="Genomic_DNA"/>
</dbReference>
<evidence type="ECO:0000313" key="3">
    <source>
        <dbReference type="Proteomes" id="UP001146120"/>
    </source>
</evidence>
<keyword evidence="3" id="KW-1185">Reference proteome</keyword>
<gene>
    <name evidence="2" type="ORF">N0F65_008308</name>
</gene>
<proteinExistence type="predicted"/>